<dbReference type="AlphaFoldDB" id="A0A4D7ANF5"/>
<name>A0A4D7ANF5_9FIRM</name>
<dbReference type="RefSeq" id="WP_136891112.1">
    <property type="nucleotide sequence ID" value="NZ_CP034413.3"/>
</dbReference>
<reference evidence="2" key="1">
    <citation type="submission" date="2018-12" db="EMBL/GenBank/DDBJ databases">
        <title>Dusodibacter welbiota gen. nov., sp. nov., isolated from human faeces and emended description of the Oscillibacter genus.</title>
        <authorList>
            <person name="Le Roy T."/>
            <person name="Van der Smissen P."/>
            <person name="Delzenne N."/>
            <person name="Muccioli G."/>
            <person name="Collet J.F."/>
            <person name="Cani P.D."/>
        </authorList>
    </citation>
    <scope>NUCLEOTIDE SEQUENCE [LARGE SCALE GENOMIC DNA]</scope>
    <source>
        <strain evidence="2">J115</strain>
    </source>
</reference>
<dbReference type="EMBL" id="CP034413">
    <property type="protein sequence ID" value="QCI59098.1"/>
    <property type="molecule type" value="Genomic_DNA"/>
</dbReference>
<dbReference type="Proteomes" id="UP000298642">
    <property type="component" value="Chromosome"/>
</dbReference>
<proteinExistence type="predicted"/>
<evidence type="ECO:0000313" key="2">
    <source>
        <dbReference type="Proteomes" id="UP000298642"/>
    </source>
</evidence>
<protein>
    <submittedName>
        <fullName evidence="1">Uncharacterized protein</fullName>
    </submittedName>
</protein>
<dbReference type="KEGG" id="obj:EIO64_07600"/>
<evidence type="ECO:0000313" key="1">
    <source>
        <dbReference type="EMBL" id="QCI59098.1"/>
    </source>
</evidence>
<sequence length="63" mass="7447">MKRVRMTLDEIRAESTYYIETHDKSAGICTLVDVENMGFCKDGVTRWYHFTNDEGQPAVYYKY</sequence>
<gene>
    <name evidence="1" type="ORF">EIO64_07600</name>
</gene>
<organism evidence="1 2">
    <name type="scientific">Dysosmobacter welbionis</name>
    <dbReference type="NCBI Taxonomy" id="2093857"/>
    <lineage>
        <taxon>Bacteria</taxon>
        <taxon>Bacillati</taxon>
        <taxon>Bacillota</taxon>
        <taxon>Clostridia</taxon>
        <taxon>Eubacteriales</taxon>
        <taxon>Oscillospiraceae</taxon>
        <taxon>Dysosmobacter</taxon>
    </lineage>
</organism>
<keyword evidence="2" id="KW-1185">Reference proteome</keyword>
<accession>A0A4D7ANF5</accession>